<reference evidence="1" key="2">
    <citation type="journal article" date="2015" name="Data Brief">
        <title>Shoot transcriptome of the giant reed, Arundo donax.</title>
        <authorList>
            <person name="Barrero R.A."/>
            <person name="Guerrero F.D."/>
            <person name="Moolhuijzen P."/>
            <person name="Goolsby J.A."/>
            <person name="Tidwell J."/>
            <person name="Bellgard S.E."/>
            <person name="Bellgard M.I."/>
        </authorList>
    </citation>
    <scope>NUCLEOTIDE SEQUENCE</scope>
    <source>
        <tissue evidence="1">Shoot tissue taken approximately 20 cm above the soil surface</tissue>
    </source>
</reference>
<proteinExistence type="predicted"/>
<protein>
    <submittedName>
        <fullName evidence="1">Uncharacterized protein</fullName>
    </submittedName>
</protein>
<organism evidence="1">
    <name type="scientific">Arundo donax</name>
    <name type="common">Giant reed</name>
    <name type="synonym">Donax arundinaceus</name>
    <dbReference type="NCBI Taxonomy" id="35708"/>
    <lineage>
        <taxon>Eukaryota</taxon>
        <taxon>Viridiplantae</taxon>
        <taxon>Streptophyta</taxon>
        <taxon>Embryophyta</taxon>
        <taxon>Tracheophyta</taxon>
        <taxon>Spermatophyta</taxon>
        <taxon>Magnoliopsida</taxon>
        <taxon>Liliopsida</taxon>
        <taxon>Poales</taxon>
        <taxon>Poaceae</taxon>
        <taxon>PACMAD clade</taxon>
        <taxon>Arundinoideae</taxon>
        <taxon>Arundineae</taxon>
        <taxon>Arundo</taxon>
    </lineage>
</organism>
<dbReference type="EMBL" id="GBRH01226377">
    <property type="protein sequence ID" value="JAD71518.1"/>
    <property type="molecule type" value="Transcribed_RNA"/>
</dbReference>
<name>A0A0A9CAN5_ARUDO</name>
<dbReference type="AlphaFoldDB" id="A0A0A9CAN5"/>
<evidence type="ECO:0000313" key="1">
    <source>
        <dbReference type="EMBL" id="JAD71518.1"/>
    </source>
</evidence>
<sequence length="52" mass="5923">MYHANNLLCLLYLLNSPHLHSIAIFLFNLVEMVSPPVVPSIIVILSNLQYFP</sequence>
<reference evidence="1" key="1">
    <citation type="submission" date="2014-09" db="EMBL/GenBank/DDBJ databases">
        <authorList>
            <person name="Magalhaes I.L.F."/>
            <person name="Oliveira U."/>
            <person name="Santos F.R."/>
            <person name="Vidigal T.H.D.A."/>
            <person name="Brescovit A.D."/>
            <person name="Santos A.J."/>
        </authorList>
    </citation>
    <scope>NUCLEOTIDE SEQUENCE</scope>
    <source>
        <tissue evidence="1">Shoot tissue taken approximately 20 cm above the soil surface</tissue>
    </source>
</reference>
<accession>A0A0A9CAN5</accession>